<dbReference type="Gene3D" id="3.40.1190.20">
    <property type="match status" value="1"/>
</dbReference>
<keyword evidence="4 8" id="KW-0418">Kinase</keyword>
<dbReference type="InterPro" id="IPR011611">
    <property type="entry name" value="PfkB_dom"/>
</dbReference>
<evidence type="ECO:0000256" key="5">
    <source>
        <dbReference type="ARBA" id="ARBA00022840"/>
    </source>
</evidence>
<evidence type="ECO:0000256" key="2">
    <source>
        <dbReference type="ARBA" id="ARBA00022679"/>
    </source>
</evidence>
<keyword evidence="3" id="KW-0547">Nucleotide-binding</keyword>
<feature type="compositionally biased region" description="Basic and acidic residues" evidence="6">
    <location>
        <begin position="32"/>
        <end position="47"/>
    </location>
</feature>
<dbReference type="Pfam" id="PF00294">
    <property type="entry name" value="PfkB"/>
    <property type="match status" value="1"/>
</dbReference>
<keyword evidence="2" id="KW-0808">Transferase</keyword>
<dbReference type="PANTHER" id="PTHR43085:SF1">
    <property type="entry name" value="PSEUDOURIDINE KINASE-RELATED"/>
    <property type="match status" value="1"/>
</dbReference>
<feature type="region of interest" description="Disordered" evidence="6">
    <location>
        <begin position="1"/>
        <end position="72"/>
    </location>
</feature>
<name>A0A2A9EKN2_9MICO</name>
<protein>
    <submittedName>
        <fullName evidence="8">Fructokinase</fullName>
    </submittedName>
</protein>
<dbReference type="RefSeq" id="WP_098482991.1">
    <property type="nucleotide sequence ID" value="NZ_PDJI01000004.1"/>
</dbReference>
<proteinExistence type="inferred from homology"/>
<dbReference type="EMBL" id="PDJI01000004">
    <property type="protein sequence ID" value="PFG38779.1"/>
    <property type="molecule type" value="Genomic_DNA"/>
</dbReference>
<evidence type="ECO:0000256" key="4">
    <source>
        <dbReference type="ARBA" id="ARBA00022777"/>
    </source>
</evidence>
<feature type="domain" description="Carbohydrate kinase PfkB" evidence="7">
    <location>
        <begin position="82"/>
        <end position="373"/>
    </location>
</feature>
<evidence type="ECO:0000313" key="9">
    <source>
        <dbReference type="Proteomes" id="UP000222106"/>
    </source>
</evidence>
<dbReference type="OrthoDB" id="9795789at2"/>
<evidence type="ECO:0000256" key="1">
    <source>
        <dbReference type="ARBA" id="ARBA00010688"/>
    </source>
</evidence>
<dbReference type="GO" id="GO:0016301">
    <property type="term" value="F:kinase activity"/>
    <property type="evidence" value="ECO:0007669"/>
    <property type="project" value="UniProtKB-KW"/>
</dbReference>
<dbReference type="SUPFAM" id="SSF53613">
    <property type="entry name" value="Ribokinase-like"/>
    <property type="match status" value="1"/>
</dbReference>
<evidence type="ECO:0000256" key="3">
    <source>
        <dbReference type="ARBA" id="ARBA00022741"/>
    </source>
</evidence>
<evidence type="ECO:0000256" key="6">
    <source>
        <dbReference type="SAM" id="MobiDB-lite"/>
    </source>
</evidence>
<dbReference type="InterPro" id="IPR050306">
    <property type="entry name" value="PfkB_Carbo_kinase"/>
</dbReference>
<feature type="compositionally biased region" description="Low complexity" evidence="6">
    <location>
        <begin position="54"/>
        <end position="71"/>
    </location>
</feature>
<dbReference type="Proteomes" id="UP000222106">
    <property type="component" value="Unassembled WGS sequence"/>
</dbReference>
<comment type="similarity">
    <text evidence="1">Belongs to the carbohydrate kinase PfkB family.</text>
</comment>
<dbReference type="InterPro" id="IPR029056">
    <property type="entry name" value="Ribokinase-like"/>
</dbReference>
<dbReference type="CDD" id="cd01167">
    <property type="entry name" value="bac_FRK"/>
    <property type="match status" value="1"/>
</dbReference>
<keyword evidence="5" id="KW-0067">ATP-binding</keyword>
<dbReference type="PROSITE" id="PS00584">
    <property type="entry name" value="PFKB_KINASES_2"/>
    <property type="match status" value="1"/>
</dbReference>
<reference evidence="8 9" key="1">
    <citation type="submission" date="2017-10" db="EMBL/GenBank/DDBJ databases">
        <title>Sequencing the genomes of 1000 actinobacteria strains.</title>
        <authorList>
            <person name="Klenk H.-P."/>
        </authorList>
    </citation>
    <scope>NUCLEOTIDE SEQUENCE [LARGE SCALE GENOMIC DNA]</scope>
    <source>
        <strain evidence="8 9">DSM 21838</strain>
    </source>
</reference>
<dbReference type="AlphaFoldDB" id="A0A2A9EKN2"/>
<evidence type="ECO:0000259" key="7">
    <source>
        <dbReference type="Pfam" id="PF00294"/>
    </source>
</evidence>
<organism evidence="8 9">
    <name type="scientific">Georgenia soli</name>
    <dbReference type="NCBI Taxonomy" id="638953"/>
    <lineage>
        <taxon>Bacteria</taxon>
        <taxon>Bacillati</taxon>
        <taxon>Actinomycetota</taxon>
        <taxon>Actinomycetes</taxon>
        <taxon>Micrococcales</taxon>
        <taxon>Bogoriellaceae</taxon>
        <taxon>Georgenia</taxon>
    </lineage>
</organism>
<dbReference type="PROSITE" id="PS00583">
    <property type="entry name" value="PFKB_KINASES_1"/>
    <property type="match status" value="1"/>
</dbReference>
<sequence length="381" mass="39142">MSDVHSTPDPEGATPPARAGNAPGGDGSPTERSAKAPAERDPFRPEGDPELSQGPKAPTTAAYGPGAPAGLPHDDATGFALVVGEALVDIVERPGDEPSAHPGGSPANVAVGLSRLGRDVELVSWFGTDAHGALLRSHLELEEVRLSAASARASRTSTARARLDGSGAATYVFDLEWAPPEPDPALEPLVLHTGSIAAVLEPGARTVAETVARHRARATISYDPNIRPDLMPDRDATRAAVEQLVSQSDVVKASDEDLAWLYPQEDPFAVARRWLASGPAVVAVTRGADGAWAVTAAGDELVSAPHPADVVDTVGAGDSFTAGLLDGLWAAGLLGGDRRGALRAVDPATVQRVLDHAARIAAITVSRAGANPPTRAELTAG</sequence>
<accession>A0A2A9EKN2</accession>
<dbReference type="GO" id="GO:0005524">
    <property type="term" value="F:ATP binding"/>
    <property type="evidence" value="ECO:0007669"/>
    <property type="project" value="UniProtKB-KW"/>
</dbReference>
<keyword evidence="9" id="KW-1185">Reference proteome</keyword>
<dbReference type="PANTHER" id="PTHR43085">
    <property type="entry name" value="HEXOKINASE FAMILY MEMBER"/>
    <property type="match status" value="1"/>
</dbReference>
<comment type="caution">
    <text evidence="8">The sequence shown here is derived from an EMBL/GenBank/DDBJ whole genome shotgun (WGS) entry which is preliminary data.</text>
</comment>
<evidence type="ECO:0000313" key="8">
    <source>
        <dbReference type="EMBL" id="PFG38779.1"/>
    </source>
</evidence>
<dbReference type="InterPro" id="IPR002173">
    <property type="entry name" value="Carboh/pur_kinase_PfkB_CS"/>
</dbReference>
<gene>
    <name evidence="8" type="ORF">ATJ97_1266</name>
</gene>